<proteinExistence type="inferred from homology"/>
<sequence length="125" mass="14266">MKWLKAKRAGNSGDQAENLAMRFLRNQGLKLLDRNIRSTYGEIDLVMSDAGTVVFIEVRLRTNQRYQSAAESVVHSKQAKLWATAQHYLQKENLADKVPCRFDVVALNSLDKNASIDWIRNAFNL</sequence>
<accession>A0ABU4RW80</accession>
<dbReference type="Pfam" id="PF02021">
    <property type="entry name" value="UPF0102"/>
    <property type="match status" value="1"/>
</dbReference>
<dbReference type="NCBIfam" id="NF009150">
    <property type="entry name" value="PRK12497.1-3"/>
    <property type="match status" value="1"/>
</dbReference>
<evidence type="ECO:0000256" key="2">
    <source>
        <dbReference type="HAMAP-Rule" id="MF_00048"/>
    </source>
</evidence>
<protein>
    <recommendedName>
        <fullName evidence="2">UPF0102 protein SCD92_01195</fullName>
    </recommendedName>
</protein>
<dbReference type="InterPro" id="IPR011335">
    <property type="entry name" value="Restrct_endonuc-II-like"/>
</dbReference>
<dbReference type="RefSeq" id="WP_302724547.1">
    <property type="nucleotide sequence ID" value="NZ_JAULRU010000797.1"/>
</dbReference>
<dbReference type="InterPro" id="IPR003509">
    <property type="entry name" value="UPF0102_YraN-like"/>
</dbReference>
<name>A0ABU4RW80_9GAMM</name>
<evidence type="ECO:0000256" key="1">
    <source>
        <dbReference type="ARBA" id="ARBA00006738"/>
    </source>
</evidence>
<dbReference type="EMBL" id="JAXAFO010000001">
    <property type="protein sequence ID" value="MDX6847953.1"/>
    <property type="molecule type" value="Genomic_DNA"/>
</dbReference>
<dbReference type="InterPro" id="IPR011856">
    <property type="entry name" value="tRNA_endonuc-like_dom_sf"/>
</dbReference>
<comment type="caution">
    <text evidence="3">The sequence shown here is derived from an EMBL/GenBank/DDBJ whole genome shotgun (WGS) entry which is preliminary data.</text>
</comment>
<evidence type="ECO:0000313" key="3">
    <source>
        <dbReference type="EMBL" id="MDX6847953.1"/>
    </source>
</evidence>
<dbReference type="PANTHER" id="PTHR34039:SF1">
    <property type="entry name" value="UPF0102 PROTEIN YRAN"/>
    <property type="match status" value="1"/>
</dbReference>
<reference evidence="3 4" key="1">
    <citation type="submission" date="2023-11" db="EMBL/GenBank/DDBJ databases">
        <title>Gilvimarinus fulvus sp. nov., isolated from the surface of Kelp.</title>
        <authorList>
            <person name="Sun Y.Y."/>
            <person name="Gong Y."/>
            <person name="Du Z.J."/>
        </authorList>
    </citation>
    <scope>NUCLEOTIDE SEQUENCE [LARGE SCALE GENOMIC DNA]</scope>
    <source>
        <strain evidence="3 4">SDUM040013</strain>
    </source>
</reference>
<keyword evidence="4" id="KW-1185">Reference proteome</keyword>
<comment type="similarity">
    <text evidence="1 2">Belongs to the UPF0102 family.</text>
</comment>
<dbReference type="SUPFAM" id="SSF52980">
    <property type="entry name" value="Restriction endonuclease-like"/>
    <property type="match status" value="1"/>
</dbReference>
<dbReference type="HAMAP" id="MF_00048">
    <property type="entry name" value="UPF0102"/>
    <property type="match status" value="1"/>
</dbReference>
<dbReference type="Gene3D" id="3.40.1350.10">
    <property type="match status" value="1"/>
</dbReference>
<evidence type="ECO:0000313" key="4">
    <source>
        <dbReference type="Proteomes" id="UP001273505"/>
    </source>
</evidence>
<dbReference type="NCBIfam" id="TIGR00252">
    <property type="entry name" value="YraN family protein"/>
    <property type="match status" value="1"/>
</dbReference>
<dbReference type="Proteomes" id="UP001273505">
    <property type="component" value="Unassembled WGS sequence"/>
</dbReference>
<dbReference type="PANTHER" id="PTHR34039">
    <property type="entry name" value="UPF0102 PROTEIN YRAN"/>
    <property type="match status" value="1"/>
</dbReference>
<gene>
    <name evidence="3" type="ORF">SCD92_01195</name>
</gene>
<organism evidence="3 4">
    <name type="scientific">Gilvimarinus gilvus</name>
    <dbReference type="NCBI Taxonomy" id="3058038"/>
    <lineage>
        <taxon>Bacteria</taxon>
        <taxon>Pseudomonadati</taxon>
        <taxon>Pseudomonadota</taxon>
        <taxon>Gammaproteobacteria</taxon>
        <taxon>Cellvibrionales</taxon>
        <taxon>Cellvibrionaceae</taxon>
        <taxon>Gilvimarinus</taxon>
    </lineage>
</organism>